<gene>
    <name evidence="1" type="ORF">LCGC14_3164540</name>
</gene>
<feature type="non-terminal residue" evidence="1">
    <location>
        <position position="61"/>
    </location>
</feature>
<evidence type="ECO:0008006" key="2">
    <source>
        <dbReference type="Google" id="ProtNLM"/>
    </source>
</evidence>
<comment type="caution">
    <text evidence="1">The sequence shown here is derived from an EMBL/GenBank/DDBJ whole genome shotgun (WGS) entry which is preliminary data.</text>
</comment>
<dbReference type="EMBL" id="LAZR01070043">
    <property type="protein sequence ID" value="KKK45994.1"/>
    <property type="molecule type" value="Genomic_DNA"/>
</dbReference>
<sequence>MRLCITGSFGNQDIGDDAMLTMHLRHLSKLGMERKDITLVGRQPEYISWYHEHPREECCPG</sequence>
<dbReference type="AlphaFoldDB" id="A0A0F8XVI9"/>
<protein>
    <recommendedName>
        <fullName evidence="2">Polysaccharide pyruvyl transferase domain-containing protein</fullName>
    </recommendedName>
</protein>
<reference evidence="1" key="1">
    <citation type="journal article" date="2015" name="Nature">
        <title>Complex archaea that bridge the gap between prokaryotes and eukaryotes.</title>
        <authorList>
            <person name="Spang A."/>
            <person name="Saw J.H."/>
            <person name="Jorgensen S.L."/>
            <person name="Zaremba-Niedzwiedzka K."/>
            <person name="Martijn J."/>
            <person name="Lind A.E."/>
            <person name="van Eijk R."/>
            <person name="Schleper C."/>
            <person name="Guy L."/>
            <person name="Ettema T.J."/>
        </authorList>
    </citation>
    <scope>NUCLEOTIDE SEQUENCE</scope>
</reference>
<organism evidence="1">
    <name type="scientific">marine sediment metagenome</name>
    <dbReference type="NCBI Taxonomy" id="412755"/>
    <lineage>
        <taxon>unclassified sequences</taxon>
        <taxon>metagenomes</taxon>
        <taxon>ecological metagenomes</taxon>
    </lineage>
</organism>
<name>A0A0F8XVI9_9ZZZZ</name>
<accession>A0A0F8XVI9</accession>
<evidence type="ECO:0000313" key="1">
    <source>
        <dbReference type="EMBL" id="KKK45994.1"/>
    </source>
</evidence>
<proteinExistence type="predicted"/>